<reference evidence="3 4" key="1">
    <citation type="submission" date="2020-11" db="EMBL/GenBank/DDBJ databases">
        <title>Pseudonocardia abyssalis sp. nov. and Pseudonocardia oceani sp. nov., description and phylogenomic analysis of two novel actinomycetes isolated from the deep Southern Ocean.</title>
        <authorList>
            <person name="Parra J."/>
        </authorList>
    </citation>
    <scope>NUCLEOTIDE SEQUENCE [LARGE SCALE GENOMIC DNA]</scope>
    <source>
        <strain evidence="3 4">KRD-168</strain>
    </source>
</reference>
<dbReference type="EMBL" id="JADQDK010000001">
    <property type="protein sequence ID" value="MBW0134825.1"/>
    <property type="molecule type" value="Genomic_DNA"/>
</dbReference>
<dbReference type="InterPro" id="IPR050268">
    <property type="entry name" value="NADH-dep_flavin_reductase"/>
</dbReference>
<proteinExistence type="predicted"/>
<evidence type="ECO:0000256" key="1">
    <source>
        <dbReference type="ARBA" id="ARBA00023002"/>
    </source>
</evidence>
<gene>
    <name evidence="3" type="ORF">I4I81_11210</name>
</gene>
<name>A0ABS6URG5_9PSEU</name>
<protein>
    <submittedName>
        <fullName evidence="3">Flavin reductase family protein</fullName>
    </submittedName>
</protein>
<dbReference type="InterPro" id="IPR054802">
    <property type="entry name" value="StyMonoxStyB"/>
</dbReference>
<evidence type="ECO:0000313" key="4">
    <source>
        <dbReference type="Proteomes" id="UP000694287"/>
    </source>
</evidence>
<organism evidence="3 4">
    <name type="scientific">Pseudonocardia abyssalis</name>
    <dbReference type="NCBI Taxonomy" id="2792008"/>
    <lineage>
        <taxon>Bacteria</taxon>
        <taxon>Bacillati</taxon>
        <taxon>Actinomycetota</taxon>
        <taxon>Actinomycetes</taxon>
        <taxon>Pseudonocardiales</taxon>
        <taxon>Pseudonocardiaceae</taxon>
        <taxon>Pseudonocardia</taxon>
    </lineage>
</organism>
<dbReference type="PANTHER" id="PTHR30466">
    <property type="entry name" value="FLAVIN REDUCTASE"/>
    <property type="match status" value="1"/>
</dbReference>
<feature type="domain" description="Flavin reductase like" evidence="2">
    <location>
        <begin position="13"/>
        <end position="159"/>
    </location>
</feature>
<dbReference type="PANTHER" id="PTHR30466:SF1">
    <property type="entry name" value="FMN REDUCTASE (NADH) RUTF"/>
    <property type="match status" value="1"/>
</dbReference>
<comment type="caution">
    <text evidence="3">The sequence shown here is derived from an EMBL/GenBank/DDBJ whole genome shotgun (WGS) entry which is preliminary data.</text>
</comment>
<keyword evidence="4" id="KW-1185">Reference proteome</keyword>
<keyword evidence="1" id="KW-0560">Oxidoreductase</keyword>
<dbReference type="Proteomes" id="UP000694287">
    <property type="component" value="Unassembled WGS sequence"/>
</dbReference>
<dbReference type="Pfam" id="PF01613">
    <property type="entry name" value="Flavin_Reduct"/>
    <property type="match status" value="1"/>
</dbReference>
<accession>A0ABS6URG5</accession>
<evidence type="ECO:0000259" key="2">
    <source>
        <dbReference type="SMART" id="SM00903"/>
    </source>
</evidence>
<evidence type="ECO:0000313" key="3">
    <source>
        <dbReference type="EMBL" id="MBW0134825.1"/>
    </source>
</evidence>
<dbReference type="RefSeq" id="WP_218600758.1">
    <property type="nucleotide sequence ID" value="NZ_JADQDJ010000002.1"/>
</dbReference>
<dbReference type="NCBIfam" id="NF045733">
    <property type="entry name" value="StyMonoxStyB"/>
    <property type="match status" value="1"/>
</dbReference>
<dbReference type="SMART" id="SM00903">
    <property type="entry name" value="Flavin_Reduct"/>
    <property type="match status" value="1"/>
</dbReference>
<dbReference type="InterPro" id="IPR002563">
    <property type="entry name" value="Flavin_Rdtase-like_dom"/>
</dbReference>
<sequence>MLTLDSQQFRQQVGQFATGVAVISCTDPEMSCTEFDYAVHGATVNSFTSVSVKPPTVMVSLMAGRAHQFITGNGHFGASVLTEEQQHCSDYFAGKRYADTPEFTIRDRVPTLVDCLAWFECEVIQRFEVHDHTVFVARVLACGSNGGSPLLFFGSQYHRPALGRSRTS</sequence>